<dbReference type="AlphaFoldDB" id="F0QUU7"/>
<dbReference type="eggNOG" id="arCOG13813">
    <property type="taxonomic scope" value="Archaea"/>
</dbReference>
<feature type="compositionally biased region" description="Basic and acidic residues" evidence="1">
    <location>
        <begin position="24"/>
        <end position="35"/>
    </location>
</feature>
<proteinExistence type="predicted"/>
<evidence type="ECO:0000256" key="1">
    <source>
        <dbReference type="SAM" id="MobiDB-lite"/>
    </source>
</evidence>
<dbReference type="EMBL" id="CP002529">
    <property type="protein sequence ID" value="ADY01929.1"/>
    <property type="molecule type" value="Genomic_DNA"/>
</dbReference>
<dbReference type="HOGENOM" id="CLU_2490638_0_0_2"/>
<evidence type="ECO:0000313" key="2">
    <source>
        <dbReference type="EMBL" id="ADY01929.1"/>
    </source>
</evidence>
<gene>
    <name evidence="2" type="ordered locus">VMUT_1727</name>
</gene>
<dbReference type="GeneID" id="10289379"/>
<name>F0QUU7_VULM7</name>
<dbReference type="Proteomes" id="UP000007485">
    <property type="component" value="Chromosome"/>
</dbReference>
<accession>F0QUU7</accession>
<dbReference type="KEGG" id="vmo:VMUT_1727"/>
<dbReference type="STRING" id="985053.VMUT_1727"/>
<keyword evidence="3" id="KW-1185">Reference proteome</keyword>
<organism evidence="2 3">
    <name type="scientific">Vulcanisaeta moutnovskia (strain 768-28)</name>
    <dbReference type="NCBI Taxonomy" id="985053"/>
    <lineage>
        <taxon>Archaea</taxon>
        <taxon>Thermoproteota</taxon>
        <taxon>Thermoprotei</taxon>
        <taxon>Thermoproteales</taxon>
        <taxon>Thermoproteaceae</taxon>
        <taxon>Vulcanisaeta</taxon>
    </lineage>
</organism>
<protein>
    <submittedName>
        <fullName evidence="2">Uncharacterized protein</fullName>
    </submittedName>
</protein>
<reference evidence="2 3" key="1">
    <citation type="journal article" date="2011" name="J. Bacteriol.">
        <title>Complete genome sequence of 'Vulcanisaeta moutnovskia' strain 768-28, a novel member of the hyperthermophilic crenarchaeal genus vulcanisaeta.</title>
        <authorList>
            <person name="Gumerov V.M."/>
            <person name="Mardanov A.V."/>
            <person name="Beletsky A.V."/>
            <person name="Prokofeva M.I."/>
            <person name="Bonch-Osmolovskaya E.A."/>
            <person name="Ravin N.V."/>
            <person name="Skryabin K.G."/>
        </authorList>
    </citation>
    <scope>NUCLEOTIDE SEQUENCE [LARGE SCALE GENOMIC DNA]</scope>
    <source>
        <strain evidence="2 3">768-28</strain>
    </source>
</reference>
<dbReference type="RefSeq" id="WP_013605091.1">
    <property type="nucleotide sequence ID" value="NC_015151.1"/>
</dbReference>
<dbReference type="OrthoDB" id="28662at2157"/>
<evidence type="ECO:0000313" key="3">
    <source>
        <dbReference type="Proteomes" id="UP000007485"/>
    </source>
</evidence>
<feature type="region of interest" description="Disordered" evidence="1">
    <location>
        <begin position="18"/>
        <end position="42"/>
    </location>
</feature>
<sequence>MFGRKRKVDLEELLQELTGDEDGDGRSRVRKRVSESNEDYEQSGGIRFKVEFEGVDELIREIRSLKESINELTTLLREQGEPTTTKK</sequence>